<name>A0A8K0LB75_9PEZI</name>
<sequence>MSTQTGADSLAMVHVSLDEFAPGGSPTFNFTGLPTEIRFLVYKLVFINAYGGVNSILEHFIERILLAPMHSVVAQPTPNRVTPSVLLVCRQLYQEASSVLRRQTFYLQHGLLDFELRHLIRWTTLRNLRRIVITDVGHDILDPKLRISFAGHRRVFIALAGFLSNPGHRLEYLEINFTDKGLERHFNDCYYTTGQCDMRRWINTVYSCLARIHGVREVKITGYIHEHMKTRLIQSMQADHSPFYRLPLDIRKRILSFASRSLNTISTAMNAANTTVGLHLPHLSTPSLLLIDRRTTGLYLATLRATPLVIDLDNYPRHGTCDLHQFITDPTLRAITNIHLILRHRQWLFILSQLSQTLYSGHSLHTLTLTFNDNRDLPCGRGRSSTGFPLFYPDPTLHALLLPLGMIRGVGEVVFEGDLAYARTGPALGRIYRDMTGRPAPGPGRVVGRQ</sequence>
<dbReference type="InterPro" id="IPR038883">
    <property type="entry name" value="AN11006-like"/>
</dbReference>
<reference evidence="1" key="1">
    <citation type="submission" date="2021-07" db="EMBL/GenBank/DDBJ databases">
        <title>Elsinoe batatas strain:CRI-CJ2 Genome sequencing and assembly.</title>
        <authorList>
            <person name="Huang L."/>
        </authorList>
    </citation>
    <scope>NUCLEOTIDE SEQUENCE</scope>
    <source>
        <strain evidence="1">CRI-CJ2</strain>
    </source>
</reference>
<organism evidence="1 2">
    <name type="scientific">Elsinoe batatas</name>
    <dbReference type="NCBI Taxonomy" id="2601811"/>
    <lineage>
        <taxon>Eukaryota</taxon>
        <taxon>Fungi</taxon>
        <taxon>Dikarya</taxon>
        <taxon>Ascomycota</taxon>
        <taxon>Pezizomycotina</taxon>
        <taxon>Dothideomycetes</taxon>
        <taxon>Dothideomycetidae</taxon>
        <taxon>Myriangiales</taxon>
        <taxon>Elsinoaceae</taxon>
        <taxon>Elsinoe</taxon>
    </lineage>
</organism>
<dbReference type="OrthoDB" id="3510794at2759"/>
<gene>
    <name evidence="1" type="ORF">KVT40_001260</name>
</gene>
<dbReference type="AlphaFoldDB" id="A0A8K0LB75"/>
<keyword evidence="2" id="KW-1185">Reference proteome</keyword>
<dbReference type="Proteomes" id="UP000809789">
    <property type="component" value="Unassembled WGS sequence"/>
</dbReference>
<evidence type="ECO:0008006" key="3">
    <source>
        <dbReference type="Google" id="ProtNLM"/>
    </source>
</evidence>
<proteinExistence type="predicted"/>
<evidence type="ECO:0000313" key="1">
    <source>
        <dbReference type="EMBL" id="KAG8632120.1"/>
    </source>
</evidence>
<dbReference type="EMBL" id="JAESVG020000001">
    <property type="protein sequence ID" value="KAG8632120.1"/>
    <property type="molecule type" value="Genomic_DNA"/>
</dbReference>
<dbReference type="PANTHER" id="PTHR42085:SF8">
    <property type="entry name" value="F-BOX DOMAIN-CONTAINING PROTEIN"/>
    <property type="match status" value="1"/>
</dbReference>
<dbReference type="PANTHER" id="PTHR42085">
    <property type="entry name" value="F-BOX DOMAIN-CONTAINING PROTEIN"/>
    <property type="match status" value="1"/>
</dbReference>
<evidence type="ECO:0000313" key="2">
    <source>
        <dbReference type="Proteomes" id="UP000809789"/>
    </source>
</evidence>
<accession>A0A8K0LB75</accession>
<protein>
    <recommendedName>
        <fullName evidence="3">F-box domain-containing protein</fullName>
    </recommendedName>
</protein>
<comment type="caution">
    <text evidence="1">The sequence shown here is derived from an EMBL/GenBank/DDBJ whole genome shotgun (WGS) entry which is preliminary data.</text>
</comment>